<keyword evidence="5" id="KW-0411">Iron-sulfur</keyword>
<sequence>MSELVNIVLNGKNITAHKGEYILDVARRHGIEIPTLCNDPRLEPYSSCFVCVVEIEGQRNLQPSCSTRVVEGMKINTDNERVHKARKTALDLIMSNHYADCVAPCRERCPAGVDVQGYISLIEKGLYSEAIGLIKEVNPLPAICGRVCVRPCEAACRRNYMDEGHGVGIDYLKRFAADRDLESNQHFKPKVAPSTGKKVAIIGAGPGGLSAAYFLQQKGHQCDIFEAQPHAGGWLRYGIPEYRLPNDIIDKEVAAVTELGVNIYYNQRLGKNLSYKTIAENYDAMILTIGSQRGQLLRAEGEDADGVFSGIDFLRNMEVTGQRYDFSGKRVAVVGGGNTAMDCCRTAVRCGSTDVTVIYRRTEAEMPANPIEIHESKLEGVKYMFLTAPVRVNKTADGKVKSMTLVRMELGEPDESGRRRPVPVEGSEFEMEFDYILAAIGQKTEIDFLDDVNNHAKNGELKANKWGDIDADRKTLQTGIPSVFAAGDGVTGPATIIEAIAQAKLASHSCHLYLTGQPVVPPRKEFLSKKDNFKQLTTDDFVTRYQKQLREEMPVLDANQRVNFNEVELGYTHEQAMNETARCLECGCVEYFECDLKRHADTYQADQLRFMGDHKEFDVNFSHPFIEIDNNKCILCSRCIRICKEVVGANALTLVKRGFDTYVAPAFGDNLADTTCESCGLCISACPTGAITENVPFKPGPVKTDKFETICGYCSVGCKLTFHHKGGYLMRVTGANGQVNADGNLCMYGKFGYREFNSIYRLTKPLKKVNGKFVEISYDEAISLIAEKIKSAKPDANAFFAGATLTNEEQYLVQKLARAGAKTNNIGSFHYLGTGEGFTVDSTQNAMFADISKANHIYLFATQINRYNAVAGYMVNASKKPVTVIARNESNLSNRSQELIKVDSYYHFIKAVNHYLLAGNKQNMVYIGDHCEGFGDYSANLLEEDYAKLCAQAGCDREVIERFANEFNNDYGALLLFAEAEVTDNTAAEIRNLMLITGKLGKSTGGLIALKPKNNSHGLIDMGINPQLGIGGQLVSDQSYIDKLKQKWLVDHLPEKSHNLSDLLEQGAIENLVIVGEDPIGTAKYKVKVKELIQKSSFKVVVDTFLTETAKEADVVIPASLWFESGGSFANTNHTIQQFGAELKPKVESTTLEVLASLLNKLDVKTDNDVYDIQTEILSLLPQENTSLTDLRFIQTHNEGESLQFKAGCSYLMNSFDIDFEEKLINAKTKSHERVL</sequence>
<name>A0A7D4CA12_9BACT</name>
<dbReference type="SUPFAM" id="SSF46548">
    <property type="entry name" value="alpha-helical ferredoxin"/>
    <property type="match status" value="1"/>
</dbReference>
<feature type="domain" description="4Fe-4S ferredoxin-type" evidence="7">
    <location>
        <begin position="624"/>
        <end position="657"/>
    </location>
</feature>
<dbReference type="Pfam" id="PF04879">
    <property type="entry name" value="Molybdop_Fe4S4"/>
    <property type="match status" value="1"/>
</dbReference>
<dbReference type="SUPFAM" id="SSF53706">
    <property type="entry name" value="Formate dehydrogenase/DMSO reductase, domains 1-3"/>
    <property type="match status" value="1"/>
</dbReference>
<dbReference type="CDD" id="cd00207">
    <property type="entry name" value="fer2"/>
    <property type="match status" value="1"/>
</dbReference>
<dbReference type="GO" id="GO:0046872">
    <property type="term" value="F:metal ion binding"/>
    <property type="evidence" value="ECO:0007669"/>
    <property type="project" value="UniProtKB-KW"/>
</dbReference>
<dbReference type="InterPro" id="IPR028261">
    <property type="entry name" value="DPD_II"/>
</dbReference>
<reference evidence="9 10" key="1">
    <citation type="submission" date="2019-07" db="EMBL/GenBank/DDBJ databases">
        <title>Thalassofilum flectens gen. nov., sp. nov., a novel moderate thermophilic anaerobe from a shallow sea hot spring in Kunashir Island (Russia), representing a new family in the order Bacteroidales, and proposal of Thalassofilacea fam. nov.</title>
        <authorList>
            <person name="Kochetkova T.V."/>
            <person name="Podosokorskaya O.A."/>
            <person name="Novikov A."/>
            <person name="Elcheninov A.G."/>
            <person name="Toshchakov S.V."/>
            <person name="Kublanov I.V."/>
        </authorList>
    </citation>
    <scope>NUCLEOTIDE SEQUENCE [LARGE SCALE GENOMIC DNA]</scope>
    <source>
        <strain evidence="9 10">38-H</strain>
    </source>
</reference>
<dbReference type="InterPro" id="IPR006963">
    <property type="entry name" value="Mopterin_OxRdtase_4Fe-4S_dom"/>
</dbReference>
<dbReference type="Gene3D" id="3.40.50.740">
    <property type="match status" value="1"/>
</dbReference>
<evidence type="ECO:0000256" key="4">
    <source>
        <dbReference type="ARBA" id="ARBA00023004"/>
    </source>
</evidence>
<dbReference type="Pfam" id="PF07992">
    <property type="entry name" value="Pyr_redox_2"/>
    <property type="match status" value="1"/>
</dbReference>
<dbReference type="Pfam" id="PF13510">
    <property type="entry name" value="Fer2_4"/>
    <property type="match status" value="1"/>
</dbReference>
<dbReference type="GO" id="GO:0051539">
    <property type="term" value="F:4 iron, 4 sulfur cluster binding"/>
    <property type="evidence" value="ECO:0007669"/>
    <property type="project" value="UniProtKB-KW"/>
</dbReference>
<dbReference type="InterPro" id="IPR023753">
    <property type="entry name" value="FAD/NAD-binding_dom"/>
</dbReference>
<dbReference type="PANTHER" id="PTHR42783">
    <property type="entry name" value="GLUTAMATE SYNTHASE [NADPH] SMALL CHAIN"/>
    <property type="match status" value="1"/>
</dbReference>
<evidence type="ECO:0000256" key="5">
    <source>
        <dbReference type="ARBA" id="ARBA00023014"/>
    </source>
</evidence>
<dbReference type="InterPro" id="IPR036010">
    <property type="entry name" value="2Fe-2S_ferredoxin-like_sf"/>
</dbReference>
<evidence type="ECO:0000259" key="8">
    <source>
        <dbReference type="PROSITE" id="PS51669"/>
    </source>
</evidence>
<dbReference type="FunFam" id="3.10.20.740:FF:000003">
    <property type="entry name" value="Formate dehydrogenase subunit alpha"/>
    <property type="match status" value="1"/>
</dbReference>
<dbReference type="Gene3D" id="3.30.70.20">
    <property type="match status" value="1"/>
</dbReference>
<evidence type="ECO:0000313" key="10">
    <source>
        <dbReference type="Proteomes" id="UP000500961"/>
    </source>
</evidence>
<dbReference type="InterPro" id="IPR017896">
    <property type="entry name" value="4Fe4S_Fe-S-bd"/>
</dbReference>
<accession>A0A7D4CA12</accession>
<keyword evidence="4" id="KW-0408">Iron</keyword>
<dbReference type="Gene3D" id="3.50.50.60">
    <property type="entry name" value="FAD/NAD(P)-binding domain"/>
    <property type="match status" value="2"/>
</dbReference>
<dbReference type="PROSITE" id="PS00198">
    <property type="entry name" value="4FE4S_FER_1"/>
    <property type="match status" value="1"/>
</dbReference>
<evidence type="ECO:0000259" key="7">
    <source>
        <dbReference type="PROSITE" id="PS51379"/>
    </source>
</evidence>
<evidence type="ECO:0000256" key="2">
    <source>
        <dbReference type="ARBA" id="ARBA00022723"/>
    </source>
</evidence>
<feature type="domain" description="4Fe-4S Mo/W bis-MGD-type" evidence="8">
    <location>
        <begin position="704"/>
        <end position="760"/>
    </location>
</feature>
<keyword evidence="3" id="KW-0677">Repeat</keyword>
<dbReference type="PRINTS" id="PR00419">
    <property type="entry name" value="ADXRDTASE"/>
</dbReference>
<protein>
    <submittedName>
        <fullName evidence="9">Molybdopterin-dependent oxidoreductase</fullName>
    </submittedName>
</protein>
<dbReference type="RefSeq" id="WP_173075207.1">
    <property type="nucleotide sequence ID" value="NZ_CP041345.1"/>
</dbReference>
<dbReference type="AlphaFoldDB" id="A0A7D4CA12"/>
<evidence type="ECO:0000259" key="6">
    <source>
        <dbReference type="PROSITE" id="PS51085"/>
    </source>
</evidence>
<dbReference type="PROSITE" id="PS51085">
    <property type="entry name" value="2FE2S_FER_2"/>
    <property type="match status" value="1"/>
</dbReference>
<keyword evidence="10" id="KW-1185">Reference proteome</keyword>
<feature type="domain" description="2Fe-2S ferredoxin-type" evidence="6">
    <location>
        <begin position="3"/>
        <end position="81"/>
    </location>
</feature>
<organism evidence="9 10">
    <name type="scientific">Tenuifilum thalassicum</name>
    <dbReference type="NCBI Taxonomy" id="2590900"/>
    <lineage>
        <taxon>Bacteria</taxon>
        <taxon>Pseudomonadati</taxon>
        <taxon>Bacteroidota</taxon>
        <taxon>Bacteroidia</taxon>
        <taxon>Bacteroidales</taxon>
        <taxon>Tenuifilaceae</taxon>
        <taxon>Tenuifilum</taxon>
    </lineage>
</organism>
<dbReference type="FunFam" id="3.30.70.20:FF:000035">
    <property type="entry name" value="Iron hydrogenase 1"/>
    <property type="match status" value="1"/>
</dbReference>
<evidence type="ECO:0000313" key="9">
    <source>
        <dbReference type="EMBL" id="QKG80462.1"/>
    </source>
</evidence>
<dbReference type="Gene3D" id="2.20.25.90">
    <property type="entry name" value="ADC-like domains"/>
    <property type="match status" value="1"/>
</dbReference>
<gene>
    <name evidence="9" type="ORF">FHG85_09360</name>
</gene>
<dbReference type="PROSITE" id="PS51379">
    <property type="entry name" value="4FE4S_FER_2"/>
    <property type="match status" value="2"/>
</dbReference>
<dbReference type="Pfam" id="PF14691">
    <property type="entry name" value="Fer4_20"/>
    <property type="match status" value="1"/>
</dbReference>
<keyword evidence="2" id="KW-0479">Metal-binding</keyword>
<dbReference type="Gene3D" id="3.40.228.10">
    <property type="entry name" value="Dimethylsulfoxide Reductase, domain 2"/>
    <property type="match status" value="1"/>
</dbReference>
<dbReference type="Pfam" id="PF00384">
    <property type="entry name" value="Molybdopterin"/>
    <property type="match status" value="1"/>
</dbReference>
<dbReference type="InterPro" id="IPR006656">
    <property type="entry name" value="Mopterin_OxRdtase"/>
</dbReference>
<dbReference type="SUPFAM" id="SSF54292">
    <property type="entry name" value="2Fe-2S ferredoxin-like"/>
    <property type="match status" value="1"/>
</dbReference>
<dbReference type="Proteomes" id="UP000500961">
    <property type="component" value="Chromosome"/>
</dbReference>
<dbReference type="SUPFAM" id="SSF51971">
    <property type="entry name" value="Nucleotide-binding domain"/>
    <property type="match status" value="1"/>
</dbReference>
<dbReference type="InterPro" id="IPR001041">
    <property type="entry name" value="2Fe-2S_ferredoxin-type"/>
</dbReference>
<dbReference type="SMART" id="SM00926">
    <property type="entry name" value="Molybdop_Fe4S4"/>
    <property type="match status" value="1"/>
</dbReference>
<dbReference type="KEGG" id="ttz:FHG85_09360"/>
<feature type="domain" description="4Fe-4S ferredoxin-type" evidence="7">
    <location>
        <begin position="663"/>
        <end position="696"/>
    </location>
</feature>
<dbReference type="SUPFAM" id="SSF54862">
    <property type="entry name" value="4Fe-4S ferredoxins"/>
    <property type="match status" value="1"/>
</dbReference>
<dbReference type="Gene3D" id="3.10.20.740">
    <property type="match status" value="1"/>
</dbReference>
<evidence type="ECO:0000256" key="1">
    <source>
        <dbReference type="ARBA" id="ARBA00022485"/>
    </source>
</evidence>
<dbReference type="Pfam" id="PF22117">
    <property type="entry name" value="Fer4_Nqo3"/>
    <property type="match status" value="1"/>
</dbReference>
<keyword evidence="1" id="KW-0004">4Fe-4S</keyword>
<dbReference type="PROSITE" id="PS51669">
    <property type="entry name" value="4FE4S_MOW_BIS_MGD"/>
    <property type="match status" value="1"/>
</dbReference>
<dbReference type="InterPro" id="IPR036188">
    <property type="entry name" value="FAD/NAD-bd_sf"/>
</dbReference>
<dbReference type="InterPro" id="IPR017900">
    <property type="entry name" value="4Fe4S_Fe_S_CS"/>
</dbReference>
<dbReference type="EMBL" id="CP041345">
    <property type="protein sequence ID" value="QKG80462.1"/>
    <property type="molecule type" value="Genomic_DNA"/>
</dbReference>
<dbReference type="PANTHER" id="PTHR42783:SF3">
    <property type="entry name" value="GLUTAMATE SYNTHASE [NADPH] SMALL CHAIN-RELATED"/>
    <property type="match status" value="1"/>
</dbReference>
<proteinExistence type="predicted"/>
<evidence type="ECO:0000256" key="3">
    <source>
        <dbReference type="ARBA" id="ARBA00022737"/>
    </source>
</evidence>
<dbReference type="GO" id="GO:0016491">
    <property type="term" value="F:oxidoreductase activity"/>
    <property type="evidence" value="ECO:0007669"/>
    <property type="project" value="InterPro"/>
</dbReference>
<dbReference type="InterPro" id="IPR054351">
    <property type="entry name" value="NADH_UbQ_OxRdtase_ferredoxin"/>
</dbReference>